<dbReference type="Pfam" id="PF13280">
    <property type="entry name" value="WYL"/>
    <property type="match status" value="1"/>
</dbReference>
<dbReference type="Proteomes" id="UP000777774">
    <property type="component" value="Unassembled WGS sequence"/>
</dbReference>
<comment type="caution">
    <text evidence="2">The sequence shown here is derived from an EMBL/GenBank/DDBJ whole genome shotgun (WGS) entry which is preliminary data.</text>
</comment>
<dbReference type="SUPFAM" id="SSF53448">
    <property type="entry name" value="Nucleotide-diphospho-sugar transferases"/>
    <property type="match status" value="1"/>
</dbReference>
<keyword evidence="3" id="KW-1185">Reference proteome</keyword>
<sequence length="115" mass="12927">MADAGDATVVAVVVTYHPEPAALRRLLDATARQVDAVVVVDNGSTPETLRAVEDALSRERVLAIEYVTVAGDVSQRRVEPIVLTRTHGRWYLAAWCRSRDDVRWFRLDRVRRADV</sequence>
<evidence type="ECO:0000313" key="2">
    <source>
        <dbReference type="EMBL" id="NKY39271.1"/>
    </source>
</evidence>
<evidence type="ECO:0000259" key="1">
    <source>
        <dbReference type="Pfam" id="PF13280"/>
    </source>
</evidence>
<gene>
    <name evidence="2" type="ORF">HGA02_06920</name>
</gene>
<dbReference type="PANTHER" id="PTHR34580:SF3">
    <property type="entry name" value="PROTEIN PAFB"/>
    <property type="match status" value="1"/>
</dbReference>
<protein>
    <submittedName>
        <fullName evidence="2">WYL domain-containing protein</fullName>
    </submittedName>
</protein>
<name>A0ABX1JZC0_9CELL</name>
<reference evidence="2 3" key="1">
    <citation type="submission" date="2020-04" db="EMBL/GenBank/DDBJ databases">
        <title>MicrobeNet Type strains.</title>
        <authorList>
            <person name="Nicholson A.C."/>
        </authorList>
    </citation>
    <scope>NUCLEOTIDE SEQUENCE [LARGE SCALE GENOMIC DNA]</scope>
    <source>
        <strain evidence="2 3">ATCC BAA-787</strain>
    </source>
</reference>
<dbReference type="RefSeq" id="WP_168678409.1">
    <property type="nucleotide sequence ID" value="NZ_JAAXOY010000125.1"/>
</dbReference>
<evidence type="ECO:0000313" key="3">
    <source>
        <dbReference type="Proteomes" id="UP000777774"/>
    </source>
</evidence>
<feature type="domain" description="WYL" evidence="1">
    <location>
        <begin position="47"/>
        <end position="114"/>
    </location>
</feature>
<feature type="non-terminal residue" evidence="2">
    <location>
        <position position="115"/>
    </location>
</feature>
<dbReference type="InterPro" id="IPR029044">
    <property type="entry name" value="Nucleotide-diphossugar_trans"/>
</dbReference>
<dbReference type="PROSITE" id="PS52050">
    <property type="entry name" value="WYL"/>
    <property type="match status" value="1"/>
</dbReference>
<proteinExistence type="predicted"/>
<organism evidence="2 3">
    <name type="scientific">Cellulomonas septica</name>
    <dbReference type="NCBI Taxonomy" id="285080"/>
    <lineage>
        <taxon>Bacteria</taxon>
        <taxon>Bacillati</taxon>
        <taxon>Actinomycetota</taxon>
        <taxon>Actinomycetes</taxon>
        <taxon>Micrococcales</taxon>
        <taxon>Cellulomonadaceae</taxon>
        <taxon>Cellulomonas</taxon>
    </lineage>
</organism>
<dbReference type="InterPro" id="IPR051534">
    <property type="entry name" value="CBASS_pafABC_assoc_protein"/>
</dbReference>
<dbReference type="PANTHER" id="PTHR34580">
    <property type="match status" value="1"/>
</dbReference>
<dbReference type="EMBL" id="JAAXOY010000125">
    <property type="protein sequence ID" value="NKY39271.1"/>
    <property type="molecule type" value="Genomic_DNA"/>
</dbReference>
<accession>A0ABX1JZC0</accession>
<dbReference type="InterPro" id="IPR026881">
    <property type="entry name" value="WYL_dom"/>
</dbReference>
<dbReference type="Gene3D" id="3.90.550.10">
    <property type="entry name" value="Spore Coat Polysaccharide Biosynthesis Protein SpsA, Chain A"/>
    <property type="match status" value="1"/>
</dbReference>